<feature type="region of interest" description="Disordered" evidence="1">
    <location>
        <begin position="1"/>
        <end position="20"/>
    </location>
</feature>
<proteinExistence type="predicted"/>
<evidence type="ECO:0000256" key="2">
    <source>
        <dbReference type="SAM" id="Phobius"/>
    </source>
</evidence>
<dbReference type="Proteomes" id="UP001597326">
    <property type="component" value="Unassembled WGS sequence"/>
</dbReference>
<dbReference type="RefSeq" id="WP_343872367.1">
    <property type="nucleotide sequence ID" value="NZ_BAAAIX010000007.1"/>
</dbReference>
<keyword evidence="2" id="KW-0812">Transmembrane</keyword>
<dbReference type="EMBL" id="JBHUFZ010000008">
    <property type="protein sequence ID" value="MFD1889349.1"/>
    <property type="molecule type" value="Genomic_DNA"/>
</dbReference>
<keyword evidence="2" id="KW-0472">Membrane</keyword>
<keyword evidence="2" id="KW-1133">Transmembrane helix</keyword>
<feature type="transmembrane region" description="Helical" evidence="2">
    <location>
        <begin position="55"/>
        <end position="77"/>
    </location>
</feature>
<reference evidence="4" key="1">
    <citation type="journal article" date="2019" name="Int. J. Syst. Evol. Microbiol.">
        <title>The Global Catalogue of Microorganisms (GCM) 10K type strain sequencing project: providing services to taxonomists for standard genome sequencing and annotation.</title>
        <authorList>
            <consortium name="The Broad Institute Genomics Platform"/>
            <consortium name="The Broad Institute Genome Sequencing Center for Infectious Disease"/>
            <person name="Wu L."/>
            <person name="Ma J."/>
        </authorList>
    </citation>
    <scope>NUCLEOTIDE SEQUENCE [LARGE SCALE GENOMIC DNA]</scope>
    <source>
        <strain evidence="4">CAIM 431</strain>
    </source>
</reference>
<evidence type="ECO:0000256" key="1">
    <source>
        <dbReference type="SAM" id="MobiDB-lite"/>
    </source>
</evidence>
<feature type="transmembrane region" description="Helical" evidence="2">
    <location>
        <begin position="21"/>
        <end position="43"/>
    </location>
</feature>
<organism evidence="3 4">
    <name type="scientific">Luteococcus peritonei</name>
    <dbReference type="NCBI Taxonomy" id="88874"/>
    <lineage>
        <taxon>Bacteria</taxon>
        <taxon>Bacillati</taxon>
        <taxon>Actinomycetota</taxon>
        <taxon>Actinomycetes</taxon>
        <taxon>Propionibacteriales</taxon>
        <taxon>Propionibacteriaceae</taxon>
        <taxon>Luteococcus</taxon>
    </lineage>
</organism>
<evidence type="ECO:0000313" key="3">
    <source>
        <dbReference type="EMBL" id="MFD1889349.1"/>
    </source>
</evidence>
<gene>
    <name evidence="3" type="ORF">ACFSCS_03995</name>
</gene>
<protein>
    <submittedName>
        <fullName evidence="3">Uncharacterized protein</fullName>
    </submittedName>
</protein>
<accession>A0ABW4RU66</accession>
<evidence type="ECO:0000313" key="4">
    <source>
        <dbReference type="Proteomes" id="UP001597326"/>
    </source>
</evidence>
<comment type="caution">
    <text evidence="3">The sequence shown here is derived from an EMBL/GenBank/DDBJ whole genome shotgun (WGS) entry which is preliminary data.</text>
</comment>
<keyword evidence="4" id="KW-1185">Reference proteome</keyword>
<sequence>MAASTSPPPSSPSPPSPSPDAPALTLALLTLTSLLALFGWQVLVQQAAAREALSLAVHLTLALALLASLPLVALALFRERSR</sequence>
<name>A0ABW4RU66_9ACTN</name>